<reference evidence="5" key="2">
    <citation type="submission" date="2021-01" db="EMBL/GenBank/DDBJ databases">
        <authorList>
            <person name="Corre E."/>
            <person name="Pelletier E."/>
            <person name="Niang G."/>
            <person name="Scheremetjew M."/>
            <person name="Finn R."/>
            <person name="Kale V."/>
            <person name="Holt S."/>
            <person name="Cochrane G."/>
            <person name="Meng A."/>
            <person name="Brown T."/>
            <person name="Cohen L."/>
        </authorList>
    </citation>
    <scope>NUCLEOTIDE SEQUENCE</scope>
    <source>
        <strain evidence="5">RCC733</strain>
    </source>
</reference>
<dbReference type="EMBL" id="BNJQ01000004">
    <property type="protein sequence ID" value="GHP03138.1"/>
    <property type="molecule type" value="Genomic_DNA"/>
</dbReference>
<dbReference type="AlphaFoldDB" id="A0A7S2ASM3"/>
<dbReference type="FunFam" id="2.40.50.140:FF:000225">
    <property type="entry name" value="tyrosine--tRNA ligase, cytoplasmic"/>
    <property type="match status" value="1"/>
</dbReference>
<accession>A0A7S2ASM3</accession>
<dbReference type="OrthoDB" id="19141at2759"/>
<dbReference type="Proteomes" id="UP000660262">
    <property type="component" value="Unassembled WGS sequence"/>
</dbReference>
<proteinExistence type="predicted"/>
<dbReference type="Pfam" id="PF01588">
    <property type="entry name" value="tRNA_bind"/>
    <property type="match status" value="1"/>
</dbReference>
<evidence type="ECO:0000256" key="3">
    <source>
        <dbReference type="PROSITE-ProRule" id="PRU00209"/>
    </source>
</evidence>
<protein>
    <recommendedName>
        <fullName evidence="4">tRNA-binding domain-containing protein</fullName>
    </recommendedName>
</protein>
<dbReference type="InterPro" id="IPR002547">
    <property type="entry name" value="tRNA-bd_dom"/>
</dbReference>
<name>A0A7S2ASM3_9CHLO</name>
<dbReference type="PANTHER" id="PTHR11586">
    <property type="entry name" value="TRNA-AMINOACYLATION COFACTOR ARC1 FAMILY MEMBER"/>
    <property type="match status" value="1"/>
</dbReference>
<dbReference type="PANTHER" id="PTHR11586:SF47">
    <property type="entry name" value="NUCLEIC ACID-BINDING, OB-FOLD-LIKE PROTEIN"/>
    <property type="match status" value="1"/>
</dbReference>
<dbReference type="CDD" id="cd02799">
    <property type="entry name" value="tRNA_bind_EMAP-II_like"/>
    <property type="match status" value="1"/>
</dbReference>
<sequence>MSAVMSVTRPSMRAVRLVRHSMTNLSLNRNVRRYCTAPAPAETKEATAETAPTPADANQMDIRVGLVIKAEKHPEADSLYVEEVDVGEEEPRTIISGLVNFVPVEEMQNRPVVVLCNLKPRNMRGIKSNGMLLCASNDAHDVVEPLAPPEGATPGQRIVVPEDDVPEPKSANQVAKKKIWEGVQPFFKTNDECVATFDGTALAVDGVEGNVACKSLTGASIS</sequence>
<evidence type="ECO:0000259" key="4">
    <source>
        <dbReference type="PROSITE" id="PS50886"/>
    </source>
</evidence>
<dbReference type="InterPro" id="IPR012340">
    <property type="entry name" value="NA-bd_OB-fold"/>
</dbReference>
<keyword evidence="1 3" id="KW-0820">tRNA-binding</keyword>
<dbReference type="SUPFAM" id="SSF50249">
    <property type="entry name" value="Nucleic acid-binding proteins"/>
    <property type="match status" value="1"/>
</dbReference>
<evidence type="ECO:0000256" key="2">
    <source>
        <dbReference type="ARBA" id="ARBA00022884"/>
    </source>
</evidence>
<keyword evidence="2 3" id="KW-0694">RNA-binding</keyword>
<evidence type="ECO:0000256" key="1">
    <source>
        <dbReference type="ARBA" id="ARBA00022555"/>
    </source>
</evidence>
<evidence type="ECO:0000313" key="5">
    <source>
        <dbReference type="EMBL" id="CAD9376339.1"/>
    </source>
</evidence>
<gene>
    <name evidence="5" type="ORF">PPRO1471_LOCUS3736</name>
    <name evidence="6" type="ORF">PPROV_000189300</name>
</gene>
<evidence type="ECO:0000313" key="6">
    <source>
        <dbReference type="EMBL" id="GHP03138.1"/>
    </source>
</evidence>
<dbReference type="GO" id="GO:0000049">
    <property type="term" value="F:tRNA binding"/>
    <property type="evidence" value="ECO:0007669"/>
    <property type="project" value="UniProtKB-UniRule"/>
</dbReference>
<organism evidence="5">
    <name type="scientific">Pycnococcus provasolii</name>
    <dbReference type="NCBI Taxonomy" id="41880"/>
    <lineage>
        <taxon>Eukaryota</taxon>
        <taxon>Viridiplantae</taxon>
        <taxon>Chlorophyta</taxon>
        <taxon>Pseudoscourfieldiophyceae</taxon>
        <taxon>Pseudoscourfieldiales</taxon>
        <taxon>Pycnococcaceae</taxon>
        <taxon>Pycnococcus</taxon>
    </lineage>
</organism>
<feature type="domain" description="TRNA-binding" evidence="4">
    <location>
        <begin position="56"/>
        <end position="159"/>
    </location>
</feature>
<dbReference type="PROSITE" id="PS50886">
    <property type="entry name" value="TRBD"/>
    <property type="match status" value="1"/>
</dbReference>
<dbReference type="Gene3D" id="2.40.50.140">
    <property type="entry name" value="Nucleic acid-binding proteins"/>
    <property type="match status" value="1"/>
</dbReference>
<dbReference type="InterPro" id="IPR051270">
    <property type="entry name" value="Tyrosine-tRNA_ligase_regulator"/>
</dbReference>
<reference evidence="6" key="1">
    <citation type="submission" date="2020-10" db="EMBL/GenBank/DDBJ databases">
        <title>Unveiling of a novel bifunctional photoreceptor, Dualchrome1, isolated from a cosmopolitan green alga.</title>
        <authorList>
            <person name="Suzuki S."/>
            <person name="Kawachi M."/>
        </authorList>
    </citation>
    <scope>NUCLEOTIDE SEQUENCE</scope>
    <source>
        <strain evidence="6">NIES 2893</strain>
    </source>
</reference>
<keyword evidence="7" id="KW-1185">Reference proteome</keyword>
<evidence type="ECO:0000313" key="7">
    <source>
        <dbReference type="Proteomes" id="UP000660262"/>
    </source>
</evidence>
<dbReference type="EMBL" id="HBGR01005538">
    <property type="protein sequence ID" value="CAD9376339.1"/>
    <property type="molecule type" value="Transcribed_RNA"/>
</dbReference>